<evidence type="ECO:0000256" key="3">
    <source>
        <dbReference type="ARBA" id="ARBA00023163"/>
    </source>
</evidence>
<dbReference type="AlphaFoldDB" id="A0A1I0RA52"/>
<comment type="function">
    <text evidence="1">Could be involved in the regulation of nitrogen fixation.</text>
</comment>
<protein>
    <submittedName>
        <fullName evidence="5">Nitrogen regulatory protein PII 1</fullName>
    </submittedName>
</protein>
<keyword evidence="6" id="KW-1185">Reference proteome</keyword>
<organism evidence="5 6">
    <name type="scientific">[Clostridium] fimetarium</name>
    <dbReference type="NCBI Taxonomy" id="99656"/>
    <lineage>
        <taxon>Bacteria</taxon>
        <taxon>Bacillati</taxon>
        <taxon>Bacillota</taxon>
        <taxon>Clostridia</taxon>
        <taxon>Lachnospirales</taxon>
        <taxon>Lachnospiraceae</taxon>
    </lineage>
</organism>
<accession>A0A1I0RA52</accession>
<evidence type="ECO:0000313" key="5">
    <source>
        <dbReference type="EMBL" id="SEW37654.1"/>
    </source>
</evidence>
<evidence type="ECO:0000256" key="1">
    <source>
        <dbReference type="ARBA" id="ARBA00002440"/>
    </source>
</evidence>
<dbReference type="SUPFAM" id="SSF54913">
    <property type="entry name" value="GlnB-like"/>
    <property type="match status" value="1"/>
</dbReference>
<dbReference type="GO" id="GO:0030234">
    <property type="term" value="F:enzyme regulator activity"/>
    <property type="evidence" value="ECO:0007669"/>
    <property type="project" value="InterPro"/>
</dbReference>
<dbReference type="Proteomes" id="UP000199701">
    <property type="component" value="Unassembled WGS sequence"/>
</dbReference>
<dbReference type="InterPro" id="IPR015867">
    <property type="entry name" value="N-reg_PII/ATP_PRibTrfase_C"/>
</dbReference>
<dbReference type="Pfam" id="PF00543">
    <property type="entry name" value="P-II"/>
    <property type="match status" value="1"/>
</dbReference>
<keyword evidence="4" id="KW-0535">Nitrogen fixation</keyword>
<dbReference type="OrthoDB" id="9802729at2"/>
<dbReference type="GO" id="GO:0005829">
    <property type="term" value="C:cytosol"/>
    <property type="evidence" value="ECO:0007669"/>
    <property type="project" value="TreeGrafter"/>
</dbReference>
<gene>
    <name evidence="5" type="ORF">SAMN05421659_11358</name>
</gene>
<dbReference type="GO" id="GO:0006808">
    <property type="term" value="P:regulation of nitrogen utilization"/>
    <property type="evidence" value="ECO:0007669"/>
    <property type="project" value="InterPro"/>
</dbReference>
<dbReference type="InterPro" id="IPR002187">
    <property type="entry name" value="N-reg_PII"/>
</dbReference>
<dbReference type="PANTHER" id="PTHR30115">
    <property type="entry name" value="NITROGEN REGULATORY PROTEIN P-II"/>
    <property type="match status" value="1"/>
</dbReference>
<keyword evidence="2" id="KW-0805">Transcription regulation</keyword>
<evidence type="ECO:0000256" key="2">
    <source>
        <dbReference type="ARBA" id="ARBA00023015"/>
    </source>
</evidence>
<keyword evidence="3" id="KW-0804">Transcription</keyword>
<reference evidence="5 6" key="1">
    <citation type="submission" date="2016-10" db="EMBL/GenBank/DDBJ databases">
        <authorList>
            <person name="de Groot N.N."/>
        </authorList>
    </citation>
    <scope>NUCLEOTIDE SEQUENCE [LARGE SCALE GENOMIC DNA]</scope>
    <source>
        <strain evidence="5 6">DSM 9179</strain>
    </source>
</reference>
<dbReference type="Gene3D" id="3.30.70.120">
    <property type="match status" value="1"/>
</dbReference>
<dbReference type="GO" id="GO:0005524">
    <property type="term" value="F:ATP binding"/>
    <property type="evidence" value="ECO:0007669"/>
    <property type="project" value="TreeGrafter"/>
</dbReference>
<dbReference type="PROSITE" id="PS51343">
    <property type="entry name" value="PII_GLNB_DOM"/>
    <property type="match status" value="1"/>
</dbReference>
<dbReference type="RefSeq" id="WP_092455689.1">
    <property type="nucleotide sequence ID" value="NZ_FOJI01000013.1"/>
</dbReference>
<evidence type="ECO:0000313" key="6">
    <source>
        <dbReference type="Proteomes" id="UP000199701"/>
    </source>
</evidence>
<dbReference type="InterPro" id="IPR011322">
    <property type="entry name" value="N-reg_PII-like_a/b"/>
</dbReference>
<dbReference type="EMBL" id="FOJI01000013">
    <property type="protein sequence ID" value="SEW37654.1"/>
    <property type="molecule type" value="Genomic_DNA"/>
</dbReference>
<sequence length="108" mass="11904">MLMIRAIIRPNQVGIVLSELLSGGFSAVTKMDVFGRGKQKGVKVGDVFYDEIPKEMLLMVVKDEDKDDVVKIIMKYARTGENGNYGDGRIFVSPVEEAYTISTKTAGL</sequence>
<dbReference type="SMART" id="SM00938">
    <property type="entry name" value="P-II"/>
    <property type="match status" value="1"/>
</dbReference>
<dbReference type="PANTHER" id="PTHR30115:SF13">
    <property type="entry name" value="PII-LIKE PROTEIN GLNBI"/>
    <property type="match status" value="1"/>
</dbReference>
<dbReference type="STRING" id="99656.SAMN05421659_11358"/>
<proteinExistence type="predicted"/>
<evidence type="ECO:0000256" key="4">
    <source>
        <dbReference type="ARBA" id="ARBA00023231"/>
    </source>
</evidence>
<name>A0A1I0RA52_9FIRM</name>
<dbReference type="PRINTS" id="PR00340">
    <property type="entry name" value="PIIGLNB"/>
</dbReference>